<dbReference type="GO" id="GO:0031210">
    <property type="term" value="F:phosphatidylcholine binding"/>
    <property type="evidence" value="ECO:0007669"/>
    <property type="project" value="TreeGrafter"/>
</dbReference>
<keyword evidence="5" id="KW-0443">Lipid metabolism</keyword>
<feature type="domain" description="Cytidyltransferase-like" evidence="10">
    <location>
        <begin position="46"/>
        <end position="174"/>
    </location>
</feature>
<dbReference type="EC" id="2.7.7.15" evidence="8"/>
<evidence type="ECO:0000256" key="7">
    <source>
        <dbReference type="ARBA" id="ARBA00023264"/>
    </source>
</evidence>
<dbReference type="EMBL" id="SIDB01000012">
    <property type="protein sequence ID" value="KAI3425215.1"/>
    <property type="molecule type" value="Genomic_DNA"/>
</dbReference>
<keyword evidence="4" id="KW-0548">Nucleotidyltransferase</keyword>
<evidence type="ECO:0000256" key="5">
    <source>
        <dbReference type="ARBA" id="ARBA00023098"/>
    </source>
</evidence>
<dbReference type="InterPro" id="IPR014729">
    <property type="entry name" value="Rossmann-like_a/b/a_fold"/>
</dbReference>
<evidence type="ECO:0000256" key="2">
    <source>
        <dbReference type="ARBA" id="ARBA00022516"/>
    </source>
</evidence>
<evidence type="ECO:0000256" key="6">
    <source>
        <dbReference type="ARBA" id="ARBA00023209"/>
    </source>
</evidence>
<accession>A0A9D4YTQ0</accession>
<keyword evidence="7" id="KW-1208">Phospholipid metabolism</keyword>
<protein>
    <recommendedName>
        <fullName evidence="8">choline-phosphate cytidylyltransferase</fullName>
        <ecNumber evidence="8">2.7.7.15</ecNumber>
    </recommendedName>
</protein>
<keyword evidence="12" id="KW-1185">Reference proteome</keyword>
<comment type="caution">
    <text evidence="11">The sequence shown here is derived from an EMBL/GenBank/DDBJ whole genome shotgun (WGS) entry which is preliminary data.</text>
</comment>
<dbReference type="AlphaFoldDB" id="A0A9D4YTQ0"/>
<dbReference type="InterPro" id="IPR045049">
    <property type="entry name" value="Pcy1-like"/>
</dbReference>
<evidence type="ECO:0000313" key="11">
    <source>
        <dbReference type="EMBL" id="KAI3425215.1"/>
    </source>
</evidence>
<dbReference type="NCBIfam" id="TIGR00125">
    <property type="entry name" value="cyt_tran_rel"/>
    <property type="match status" value="1"/>
</dbReference>
<evidence type="ECO:0000313" key="12">
    <source>
        <dbReference type="Proteomes" id="UP001055712"/>
    </source>
</evidence>
<dbReference type="PANTHER" id="PTHR10739">
    <property type="entry name" value="CYTIDYLYLTRANSFERASE"/>
    <property type="match status" value="1"/>
</dbReference>
<dbReference type="PANTHER" id="PTHR10739:SF13">
    <property type="entry name" value="CHOLINE-PHOSPHATE CYTIDYLYLTRANSFERASE"/>
    <property type="match status" value="1"/>
</dbReference>
<feature type="compositionally biased region" description="Basic and acidic residues" evidence="9">
    <location>
        <begin position="322"/>
        <end position="332"/>
    </location>
</feature>
<reference evidence="11" key="2">
    <citation type="submission" date="2020-11" db="EMBL/GenBank/DDBJ databases">
        <authorList>
            <person name="Cecchin M."/>
            <person name="Marcolungo L."/>
            <person name="Rossato M."/>
            <person name="Girolomoni L."/>
            <person name="Cosentino E."/>
            <person name="Cuine S."/>
            <person name="Li-Beisson Y."/>
            <person name="Delledonne M."/>
            <person name="Ballottari M."/>
        </authorList>
    </citation>
    <scope>NUCLEOTIDE SEQUENCE</scope>
    <source>
        <strain evidence="11">211/11P</strain>
        <tissue evidence="11">Whole cell</tissue>
    </source>
</reference>
<feature type="region of interest" description="Disordered" evidence="9">
    <location>
        <begin position="1"/>
        <end position="41"/>
    </location>
</feature>
<evidence type="ECO:0000256" key="8">
    <source>
        <dbReference type="ARBA" id="ARBA00026101"/>
    </source>
</evidence>
<keyword evidence="6" id="KW-0594">Phospholipid biosynthesis</keyword>
<gene>
    <name evidence="11" type="ORF">D9Q98_008983</name>
</gene>
<evidence type="ECO:0000256" key="9">
    <source>
        <dbReference type="SAM" id="MobiDB-lite"/>
    </source>
</evidence>
<dbReference type="InterPro" id="IPR004821">
    <property type="entry name" value="Cyt_trans-like"/>
</dbReference>
<keyword evidence="3" id="KW-0808">Transferase</keyword>
<dbReference type="Proteomes" id="UP001055712">
    <property type="component" value="Unassembled WGS sequence"/>
</dbReference>
<proteinExistence type="inferred from homology"/>
<sequence>MVKKAAKGSAKTRQRPSEAVPPPKQEADEQPGPSSSSGGDRPMRVYADGVFDLFHFGHARALEQAKLSFPNTYLMVGVCNDEETHKFKGKTVMTDEERYESLRHCKWVDEVIPNAPWLITKEFLDEHEIDFVAHDALPYADSSLGMDDVYGFVKKLGKFKETKRTEGVSTSDLILRIIKDYNDYVLRNLSRGYSRKELGLSLLKEQRIKAGMHMKQLSQKMRNQRLQVAGRIRKHMVDRVPRILPVEMEDKVKDFASNVESLVDKVVSGEAGLELVENMDKYVSGFISGFERRYSRLEKVIKNSLTRTVRQAASPARRRKASDKALAVDKKPLKPLTRKAALRAA</sequence>
<dbReference type="Gene3D" id="3.40.50.620">
    <property type="entry name" value="HUPs"/>
    <property type="match status" value="1"/>
</dbReference>
<evidence type="ECO:0000256" key="4">
    <source>
        <dbReference type="ARBA" id="ARBA00022695"/>
    </source>
</evidence>
<feature type="compositionally biased region" description="Basic residues" evidence="9">
    <location>
        <begin position="1"/>
        <end position="14"/>
    </location>
</feature>
<evidence type="ECO:0000256" key="1">
    <source>
        <dbReference type="ARBA" id="ARBA00010101"/>
    </source>
</evidence>
<reference evidence="11" key="1">
    <citation type="journal article" date="2019" name="Plant J.">
        <title>Chlorella vulgaris genome assembly and annotation reveals the molecular basis for metabolic acclimation to high light conditions.</title>
        <authorList>
            <person name="Cecchin M."/>
            <person name="Marcolungo L."/>
            <person name="Rossato M."/>
            <person name="Girolomoni L."/>
            <person name="Cosentino E."/>
            <person name="Cuine S."/>
            <person name="Li-Beisson Y."/>
            <person name="Delledonne M."/>
            <person name="Ballottari M."/>
        </authorList>
    </citation>
    <scope>NUCLEOTIDE SEQUENCE</scope>
    <source>
        <strain evidence="11">211/11P</strain>
    </source>
</reference>
<dbReference type="CDD" id="cd02174">
    <property type="entry name" value="CCT"/>
    <property type="match status" value="1"/>
</dbReference>
<comment type="similarity">
    <text evidence="1">Belongs to the cytidylyltransferase family.</text>
</comment>
<dbReference type="OrthoDB" id="17102at2759"/>
<name>A0A9D4YTQ0_CHLVU</name>
<evidence type="ECO:0000259" key="10">
    <source>
        <dbReference type="Pfam" id="PF01467"/>
    </source>
</evidence>
<feature type="region of interest" description="Disordered" evidence="9">
    <location>
        <begin position="310"/>
        <end position="332"/>
    </location>
</feature>
<dbReference type="InterPro" id="IPR041723">
    <property type="entry name" value="CCT"/>
</dbReference>
<dbReference type="SUPFAM" id="SSF52374">
    <property type="entry name" value="Nucleotidylyl transferase"/>
    <property type="match status" value="1"/>
</dbReference>
<dbReference type="Pfam" id="PF01467">
    <property type="entry name" value="CTP_transf_like"/>
    <property type="match status" value="1"/>
</dbReference>
<dbReference type="GO" id="GO:0004105">
    <property type="term" value="F:choline-phosphate cytidylyltransferase activity"/>
    <property type="evidence" value="ECO:0007669"/>
    <property type="project" value="UniProtKB-EC"/>
</dbReference>
<organism evidence="11 12">
    <name type="scientific">Chlorella vulgaris</name>
    <name type="common">Green alga</name>
    <dbReference type="NCBI Taxonomy" id="3077"/>
    <lineage>
        <taxon>Eukaryota</taxon>
        <taxon>Viridiplantae</taxon>
        <taxon>Chlorophyta</taxon>
        <taxon>core chlorophytes</taxon>
        <taxon>Trebouxiophyceae</taxon>
        <taxon>Chlorellales</taxon>
        <taxon>Chlorellaceae</taxon>
        <taxon>Chlorella clade</taxon>
        <taxon>Chlorella</taxon>
    </lineage>
</organism>
<evidence type="ECO:0000256" key="3">
    <source>
        <dbReference type="ARBA" id="ARBA00022679"/>
    </source>
</evidence>
<keyword evidence="2" id="KW-0444">Lipid biosynthesis</keyword>